<dbReference type="InterPro" id="IPR007867">
    <property type="entry name" value="GMC_OxRtase_C"/>
</dbReference>
<evidence type="ECO:0000256" key="5">
    <source>
        <dbReference type="SAM" id="MobiDB-lite"/>
    </source>
</evidence>
<protein>
    <recommendedName>
        <fullName evidence="7 8">Glucose-methanol-choline oxidoreductase N-terminal domain-containing protein</fullName>
    </recommendedName>
</protein>
<comment type="cofactor">
    <cofactor evidence="3">
        <name>FAD</name>
        <dbReference type="ChEBI" id="CHEBI:57692"/>
    </cofactor>
</comment>
<organism evidence="9 10">
    <name type="scientific">Aromia moschata</name>
    <dbReference type="NCBI Taxonomy" id="1265417"/>
    <lineage>
        <taxon>Eukaryota</taxon>
        <taxon>Metazoa</taxon>
        <taxon>Ecdysozoa</taxon>
        <taxon>Arthropoda</taxon>
        <taxon>Hexapoda</taxon>
        <taxon>Insecta</taxon>
        <taxon>Pterygota</taxon>
        <taxon>Neoptera</taxon>
        <taxon>Endopterygota</taxon>
        <taxon>Coleoptera</taxon>
        <taxon>Polyphaga</taxon>
        <taxon>Cucujiformia</taxon>
        <taxon>Chrysomeloidea</taxon>
        <taxon>Cerambycidae</taxon>
        <taxon>Cerambycinae</taxon>
        <taxon>Callichromatini</taxon>
        <taxon>Aromia</taxon>
    </lineage>
</organism>
<dbReference type="Pfam" id="PF05199">
    <property type="entry name" value="GMC_oxred_C"/>
    <property type="match status" value="1"/>
</dbReference>
<keyword evidence="4" id="KW-0285">Flavoprotein</keyword>
<feature type="region of interest" description="Disordered" evidence="5">
    <location>
        <begin position="271"/>
        <end position="296"/>
    </location>
</feature>
<dbReference type="Gene3D" id="3.50.50.60">
    <property type="entry name" value="FAD/NAD(P)-binding domain"/>
    <property type="match status" value="1"/>
</dbReference>
<evidence type="ECO:0000313" key="10">
    <source>
        <dbReference type="Proteomes" id="UP001162162"/>
    </source>
</evidence>
<comment type="similarity">
    <text evidence="1 4">Belongs to the GMC oxidoreductase family.</text>
</comment>
<keyword evidence="10" id="KW-1185">Reference proteome</keyword>
<feature type="binding site" evidence="3">
    <location>
        <position position="281"/>
    </location>
    <ligand>
        <name>FAD</name>
        <dbReference type="ChEBI" id="CHEBI:57692"/>
    </ligand>
</feature>
<feature type="compositionally biased region" description="Basic and acidic residues" evidence="5">
    <location>
        <begin position="273"/>
        <end position="296"/>
    </location>
</feature>
<dbReference type="GO" id="GO:0016614">
    <property type="term" value="F:oxidoreductase activity, acting on CH-OH group of donors"/>
    <property type="evidence" value="ECO:0007669"/>
    <property type="project" value="InterPro"/>
</dbReference>
<dbReference type="InterPro" id="IPR000172">
    <property type="entry name" value="GMC_OxRdtase_N"/>
</dbReference>
<accession>A0AAV8Z5R5</accession>
<evidence type="ECO:0000259" key="7">
    <source>
        <dbReference type="PROSITE" id="PS00623"/>
    </source>
</evidence>
<dbReference type="EMBL" id="JAPWTK010000017">
    <property type="protein sequence ID" value="KAJ8958506.1"/>
    <property type="molecule type" value="Genomic_DNA"/>
</dbReference>
<dbReference type="GO" id="GO:0050660">
    <property type="term" value="F:flavin adenine dinucleotide binding"/>
    <property type="evidence" value="ECO:0007669"/>
    <property type="project" value="InterPro"/>
</dbReference>
<feature type="domain" description="Glucose-methanol-choline oxidoreductase N-terminal" evidence="8">
    <location>
        <begin position="307"/>
        <end position="321"/>
    </location>
</feature>
<feature type="domain" description="Glucose-methanol-choline oxidoreductase N-terminal" evidence="7">
    <location>
        <begin position="144"/>
        <end position="167"/>
    </location>
</feature>
<dbReference type="InterPro" id="IPR036188">
    <property type="entry name" value="FAD/NAD-bd_sf"/>
</dbReference>
<dbReference type="PIRSF" id="PIRSF000137">
    <property type="entry name" value="Alcohol_oxidase"/>
    <property type="match status" value="1"/>
</dbReference>
<comment type="caution">
    <text evidence="9">The sequence shown here is derived from an EMBL/GenBank/DDBJ whole genome shotgun (WGS) entry which is preliminary data.</text>
</comment>
<evidence type="ECO:0000256" key="3">
    <source>
        <dbReference type="PIRSR" id="PIRSR000137-2"/>
    </source>
</evidence>
<gene>
    <name evidence="9" type="ORF">NQ318_002300</name>
</gene>
<dbReference type="PANTHER" id="PTHR11552">
    <property type="entry name" value="GLUCOSE-METHANOL-CHOLINE GMC OXIDOREDUCTASE"/>
    <property type="match status" value="1"/>
</dbReference>
<dbReference type="Gene3D" id="3.30.560.10">
    <property type="entry name" value="Glucose Oxidase, domain 3"/>
    <property type="match status" value="1"/>
</dbReference>
<proteinExistence type="inferred from homology"/>
<dbReference type="AlphaFoldDB" id="A0AAV8Z5R5"/>
<dbReference type="Pfam" id="PF00732">
    <property type="entry name" value="GMC_oxred_N"/>
    <property type="match status" value="1"/>
</dbReference>
<reference evidence="9" key="1">
    <citation type="journal article" date="2023" name="Insect Mol. Biol.">
        <title>Genome sequencing provides insights into the evolution of gene families encoding plant cell wall-degrading enzymes in longhorned beetles.</title>
        <authorList>
            <person name="Shin N.R."/>
            <person name="Okamura Y."/>
            <person name="Kirsch R."/>
            <person name="Pauchet Y."/>
        </authorList>
    </citation>
    <scope>NUCLEOTIDE SEQUENCE</scope>
    <source>
        <strain evidence="9">AMC_N1</strain>
    </source>
</reference>
<keyword evidence="3 4" id="KW-0274">FAD</keyword>
<keyword evidence="6" id="KW-0732">Signal</keyword>
<dbReference type="PROSITE" id="PS00624">
    <property type="entry name" value="GMC_OXRED_2"/>
    <property type="match status" value="1"/>
</dbReference>
<sequence>MEKMKYSLVLVLTFAILEHGHSNDDRSLTERIFNSFNDINRLFEKYVLHVDTEYWKLQDEAESEYDFVIVGGGSAGCVLACRLSEVSQWRVLLLEAGEPENTMIDIPALAPTFQKSKYDWAYRSVEQKTMAFGMEDHKMNIPRGKMLGGSSGLNFMMYVRGNKWDYDQWEAKGNPGWGYKDVLPYFMKSEAAHLSDVDPRYHNMEGYLNVEDSYRSTLTKTFLKGGPEIGLPLFDYNAPTRSFGVSPMQSTTHKGEEGDLSKGLLAPYYQQDESGHSHGSVRHEDTHRRQQESLRGAVREEWKEARGAINSPQLLMLSGIGPKKHLKHHGIKCLKDLPVGKNLMDHFFPDFVLNGTGLLSTIGGIMGVGFVKTNVSEIKAPVPDIEFMFMGGSIATGMGMFAVKSSRSQLTPSFFPAAMGIQPDYYDRLFGPLETGFQWTISPVLMHPKSVGYVKLNSTDPHDPPIINPRYFSDPENHDVRTMIGGIREAQKLLKTAAFREYGAKLHKVPMKGCDHHVFDSDGYWECALRSLISTLYHQIGTAKMGKKDDPTAVVDHRLRVHGVKALRVIDVSVMPVHIAGHPNAAAMMIGRRAPIT</sequence>
<feature type="active site" description="Proton donor" evidence="2">
    <location>
        <position position="538"/>
    </location>
</feature>
<evidence type="ECO:0000256" key="2">
    <source>
        <dbReference type="PIRSR" id="PIRSR000137-1"/>
    </source>
</evidence>
<dbReference type="PROSITE" id="PS00623">
    <property type="entry name" value="GMC_OXRED_1"/>
    <property type="match status" value="1"/>
</dbReference>
<evidence type="ECO:0000259" key="8">
    <source>
        <dbReference type="PROSITE" id="PS00624"/>
    </source>
</evidence>
<dbReference type="PANTHER" id="PTHR11552:SF208">
    <property type="entry name" value="RE36204P-RELATED"/>
    <property type="match status" value="1"/>
</dbReference>
<feature type="active site" description="Proton acceptor" evidence="2">
    <location>
        <position position="582"/>
    </location>
</feature>
<dbReference type="InterPro" id="IPR012132">
    <property type="entry name" value="GMC_OxRdtase"/>
</dbReference>
<feature type="chain" id="PRO_5043877466" description="Glucose-methanol-choline oxidoreductase N-terminal domain-containing protein" evidence="6">
    <location>
        <begin position="23"/>
        <end position="597"/>
    </location>
</feature>
<dbReference type="Proteomes" id="UP001162162">
    <property type="component" value="Unassembled WGS sequence"/>
</dbReference>
<evidence type="ECO:0000313" key="9">
    <source>
        <dbReference type="EMBL" id="KAJ8958506.1"/>
    </source>
</evidence>
<name>A0AAV8Z5R5_9CUCU</name>
<evidence type="ECO:0000256" key="1">
    <source>
        <dbReference type="ARBA" id="ARBA00010790"/>
    </source>
</evidence>
<dbReference type="SUPFAM" id="SSF51905">
    <property type="entry name" value="FAD/NAD(P)-binding domain"/>
    <property type="match status" value="1"/>
</dbReference>
<dbReference type="SUPFAM" id="SSF54373">
    <property type="entry name" value="FAD-linked reductases, C-terminal domain"/>
    <property type="match status" value="1"/>
</dbReference>
<evidence type="ECO:0000256" key="6">
    <source>
        <dbReference type="SAM" id="SignalP"/>
    </source>
</evidence>
<feature type="signal peptide" evidence="6">
    <location>
        <begin position="1"/>
        <end position="22"/>
    </location>
</feature>
<evidence type="ECO:0000256" key="4">
    <source>
        <dbReference type="RuleBase" id="RU003968"/>
    </source>
</evidence>